<dbReference type="Pfam" id="PF14124">
    <property type="entry name" value="DUF4291"/>
    <property type="match status" value="1"/>
</dbReference>
<proteinExistence type="predicted"/>
<accession>A0ABP8I1M3</accession>
<gene>
    <name evidence="1" type="ORF">GCM10023185_05740</name>
</gene>
<dbReference type="EMBL" id="BAABGZ010000010">
    <property type="protein sequence ID" value="GAA4349204.1"/>
    <property type="molecule type" value="Genomic_DNA"/>
</dbReference>
<comment type="caution">
    <text evidence="1">The sequence shown here is derived from an EMBL/GenBank/DDBJ whole genome shotgun (WGS) entry which is preliminary data.</text>
</comment>
<evidence type="ECO:0000313" key="2">
    <source>
        <dbReference type="Proteomes" id="UP001501153"/>
    </source>
</evidence>
<dbReference type="InterPro" id="IPR025633">
    <property type="entry name" value="DUF4291"/>
</dbReference>
<protein>
    <submittedName>
        <fullName evidence="1">DUF4291 domain-containing protein</fullName>
    </submittedName>
</protein>
<dbReference type="PANTHER" id="PTHR38567">
    <property type="entry name" value="DUF4291 DOMAIN-CONTAINING PROTEIN"/>
    <property type="match status" value="1"/>
</dbReference>
<dbReference type="PANTHER" id="PTHR38567:SF1">
    <property type="entry name" value="DUF4291 DOMAIN-CONTAINING PROTEIN"/>
    <property type="match status" value="1"/>
</dbReference>
<keyword evidence="2" id="KW-1185">Reference proteome</keyword>
<organism evidence="1 2">
    <name type="scientific">Hymenobacter saemangeumensis</name>
    <dbReference type="NCBI Taxonomy" id="1084522"/>
    <lineage>
        <taxon>Bacteria</taxon>
        <taxon>Pseudomonadati</taxon>
        <taxon>Bacteroidota</taxon>
        <taxon>Cytophagia</taxon>
        <taxon>Cytophagales</taxon>
        <taxon>Hymenobacteraceae</taxon>
        <taxon>Hymenobacter</taxon>
    </lineage>
</organism>
<name>A0ABP8I1M3_9BACT</name>
<dbReference type="Proteomes" id="UP001501153">
    <property type="component" value="Unassembled WGS sequence"/>
</dbReference>
<reference evidence="2" key="1">
    <citation type="journal article" date="2019" name="Int. J. Syst. Evol. Microbiol.">
        <title>The Global Catalogue of Microorganisms (GCM) 10K type strain sequencing project: providing services to taxonomists for standard genome sequencing and annotation.</title>
        <authorList>
            <consortium name="The Broad Institute Genomics Platform"/>
            <consortium name="The Broad Institute Genome Sequencing Center for Infectious Disease"/>
            <person name="Wu L."/>
            <person name="Ma J."/>
        </authorList>
    </citation>
    <scope>NUCLEOTIDE SEQUENCE [LARGE SCALE GENOMIC DNA]</scope>
    <source>
        <strain evidence="2">JCM 17923</strain>
    </source>
</reference>
<evidence type="ECO:0000313" key="1">
    <source>
        <dbReference type="EMBL" id="GAA4349204.1"/>
    </source>
</evidence>
<sequence>MAHQTETQLVVYQAYKPAIAAYAVANQLLGGPDFNYGRMSWIKPNFLWMMYRCGWASKENQERVLALWLDKTAFDEILGQAAFSTFTAGNYASEGEWKKDLASKAVRLQWDPDHSPYGAKLNRRAIQLGLKGDVLERFGKQQVRLIEDITDFVQAQRQHVDKRLLEQLIIPQERIYVPANPSVALTVGLDSHTA</sequence>
<dbReference type="RefSeq" id="WP_345233634.1">
    <property type="nucleotide sequence ID" value="NZ_BAABGZ010000010.1"/>
</dbReference>